<dbReference type="GeneID" id="71761414"/>
<feature type="transmembrane region" description="Helical" evidence="2">
    <location>
        <begin position="457"/>
        <end position="481"/>
    </location>
</feature>
<gene>
    <name evidence="3" type="ORF">GCM10008985_26430</name>
    <name evidence="4" type="ORF">MUK72_06160</name>
</gene>
<feature type="transmembrane region" description="Helical" evidence="2">
    <location>
        <begin position="216"/>
        <end position="240"/>
    </location>
</feature>
<keyword evidence="2" id="KW-0472">Membrane</keyword>
<feature type="compositionally biased region" description="Acidic residues" evidence="1">
    <location>
        <begin position="1"/>
        <end position="14"/>
    </location>
</feature>
<organism evidence="3 6">
    <name type="scientific">Halococcus dombrowskii</name>
    <dbReference type="NCBI Taxonomy" id="179637"/>
    <lineage>
        <taxon>Archaea</taxon>
        <taxon>Methanobacteriati</taxon>
        <taxon>Methanobacteriota</taxon>
        <taxon>Stenosarchaea group</taxon>
        <taxon>Halobacteria</taxon>
        <taxon>Halobacteriales</taxon>
        <taxon>Halococcaceae</taxon>
        <taxon>Halococcus</taxon>
    </lineage>
</organism>
<feature type="transmembrane region" description="Helical" evidence="2">
    <location>
        <begin position="430"/>
        <end position="451"/>
    </location>
</feature>
<keyword evidence="5" id="KW-1185">Reference proteome</keyword>
<reference evidence="3" key="3">
    <citation type="submission" date="2023-12" db="EMBL/GenBank/DDBJ databases">
        <authorList>
            <person name="Sun Q."/>
            <person name="Inoue M."/>
        </authorList>
    </citation>
    <scope>NUCLEOTIDE SEQUENCE</scope>
    <source>
        <strain evidence="3">JCM 12289</strain>
    </source>
</reference>
<reference evidence="4" key="2">
    <citation type="submission" date="2022-04" db="EMBL/GenBank/DDBJ databases">
        <title>Sequencing and genomic assembly of Halococcus dombrowskii.</title>
        <authorList>
            <person name="Lim S.W."/>
            <person name="MacLea K.S."/>
        </authorList>
    </citation>
    <scope>NUCLEOTIDE SEQUENCE</scope>
    <source>
        <strain evidence="4">H4</strain>
    </source>
</reference>
<reference evidence="3" key="1">
    <citation type="journal article" date="2014" name="Int. J. Syst. Evol. Microbiol.">
        <title>Complete genome sequence of Corynebacterium casei LMG S-19264T (=DSM 44701T), isolated from a smear-ripened cheese.</title>
        <authorList>
            <consortium name="US DOE Joint Genome Institute (JGI-PGF)"/>
            <person name="Walter F."/>
            <person name="Albersmeier A."/>
            <person name="Kalinowski J."/>
            <person name="Ruckert C."/>
        </authorList>
    </citation>
    <scope>NUCLEOTIDE SEQUENCE</scope>
    <source>
        <strain evidence="3">JCM 12289</strain>
    </source>
</reference>
<dbReference type="Proteomes" id="UP001500962">
    <property type="component" value="Unassembled WGS sequence"/>
</dbReference>
<dbReference type="KEGG" id="hdo:MUK72_06160"/>
<dbReference type="EMBL" id="CP095005">
    <property type="protein sequence ID" value="UOO96286.1"/>
    <property type="molecule type" value="Genomic_DNA"/>
</dbReference>
<sequence length="581" mass="63381">MTDDEDEPVAEPETDGGVADADVYASESEGREYRESVYTPVDDDSLEEAPATSEYPKSDGGGGFRIADLPKVPKVSHIVGPSAIMLGASLGSGETMFWPTIVAEGSWGLYWAFWVGVITQFFINTELQRWAIATGESIFQGFNRLNRIWPLFFLVFGFFQIGWPGWAATGSEVFAAWTGIVPRADWYLIGVVSMVVIWLSYQAGPLVYNVIERAQIALMLLAVFIGIVLMFTLNTFGEFANLPAGAVNFGALPSDADFDIATFLGGLAYAGAGGYTNLSQGVWAREKGYGMGAYQGRIKNPLRGSGETESQDGSYTFEPTDTNMKRWRAWWKVTQREHFLTFVVGVIVVATIVMSIAAQYAGGGEFGGSGVAMWLDTIIPGLGGGISAWLLYALLFIALFSTQYAQIEVFVRNSADIVYQKIGRSRGWDMSYIFLGLLTVFTLWGMAIIGFQVAQPWIILVIGAAAAGVMMWPYNALTIILNTTRMPEHTQPGWARVLAMWWATAFFGFFSILLIGETLVTRFGLDAFATTVTVMGSAPGGYALWLFALAVQIYTMYRSARAKIDASGTVEDADEASGFLA</sequence>
<feature type="transmembrane region" description="Helical" evidence="2">
    <location>
        <begin position="339"/>
        <end position="358"/>
    </location>
</feature>
<proteinExistence type="predicted"/>
<protein>
    <submittedName>
        <fullName evidence="4">Nramp family divalent metal transporter</fullName>
    </submittedName>
</protein>
<feature type="transmembrane region" description="Helical" evidence="2">
    <location>
        <begin position="260"/>
        <end position="278"/>
    </location>
</feature>
<keyword evidence="2" id="KW-0812">Transmembrane</keyword>
<dbReference type="RefSeq" id="WP_244704859.1">
    <property type="nucleotide sequence ID" value="NZ_BAAADN010000041.1"/>
</dbReference>
<dbReference type="EMBL" id="BAAADN010000041">
    <property type="protein sequence ID" value="GAA0468120.1"/>
    <property type="molecule type" value="Genomic_DNA"/>
</dbReference>
<accession>A0AAV3SHY6</accession>
<evidence type="ECO:0000256" key="2">
    <source>
        <dbReference type="SAM" id="Phobius"/>
    </source>
</evidence>
<keyword evidence="2" id="KW-1133">Transmembrane helix</keyword>
<feature type="transmembrane region" description="Helical" evidence="2">
    <location>
        <begin position="107"/>
        <end position="127"/>
    </location>
</feature>
<feature type="transmembrane region" description="Helical" evidence="2">
    <location>
        <begin position="186"/>
        <end position="204"/>
    </location>
</feature>
<feature type="transmembrane region" description="Helical" evidence="2">
    <location>
        <begin position="493"/>
        <end position="515"/>
    </location>
</feature>
<name>A0AAV3SHY6_HALDO</name>
<dbReference type="Proteomes" id="UP000830542">
    <property type="component" value="Chromosome"/>
</dbReference>
<evidence type="ECO:0000313" key="5">
    <source>
        <dbReference type="Proteomes" id="UP000830542"/>
    </source>
</evidence>
<feature type="region of interest" description="Disordered" evidence="1">
    <location>
        <begin position="1"/>
        <end position="62"/>
    </location>
</feature>
<feature type="transmembrane region" description="Helical" evidence="2">
    <location>
        <begin position="378"/>
        <end position="400"/>
    </location>
</feature>
<evidence type="ECO:0000256" key="1">
    <source>
        <dbReference type="SAM" id="MobiDB-lite"/>
    </source>
</evidence>
<dbReference type="NCBIfam" id="NF037982">
    <property type="entry name" value="Nramp_1"/>
    <property type="match status" value="1"/>
</dbReference>
<evidence type="ECO:0000313" key="4">
    <source>
        <dbReference type="EMBL" id="UOO96286.1"/>
    </source>
</evidence>
<evidence type="ECO:0000313" key="3">
    <source>
        <dbReference type="EMBL" id="GAA0468120.1"/>
    </source>
</evidence>
<dbReference type="AlphaFoldDB" id="A0AAV3SHY6"/>
<feature type="transmembrane region" description="Helical" evidence="2">
    <location>
        <begin position="148"/>
        <end position="166"/>
    </location>
</feature>
<feature type="transmembrane region" description="Helical" evidence="2">
    <location>
        <begin position="527"/>
        <end position="551"/>
    </location>
</feature>
<evidence type="ECO:0000313" key="6">
    <source>
        <dbReference type="Proteomes" id="UP001500962"/>
    </source>
</evidence>